<sequence length="454" mass="49834">MESNTKTGKVYLQSHKSGKKWKPVWLSLFPQSSSGIGRLEIQDMGGGDRSPGIRRHHHPHVDKKIKVVRLSELLSVVRLPPNAEACPMDNMSAFCVDTEDRALVFAAPKDDCLSWVEKLCHSTFKQGSQQSSIQLCVEENQIYASADKEFLVSVQKTDAATRCDLQGAYWLQVGLEALLLRDTQKKSVVREWPYEMLRRYGKDKSVLTIEAGRRCDSGPGSFIFETPQAEKIFSLIQATIKQKTSLQNQESNTPTNSPSVAKTPDLGNMAAALRDTLRVQDRKYAPSEDSPQAPITLMPLPSIPTNASFTSNQEAVYADPVDCIQSEPELQSVQALYVDPASVLPIRPPGSKQSPPDASSVPNCQDSVYSEVYDKICAVEVKHAHCAHDEPIYSEPVGEKVSPAQSKPDPFAHLYAQVRKAPAASRPPPANAAPSCTAETSAADDIIYENMGII</sequence>
<dbReference type="SMART" id="SM01244">
    <property type="entry name" value="IRS"/>
    <property type="match status" value="1"/>
</dbReference>
<feature type="domain" description="IRS-type PTB" evidence="4">
    <location>
        <begin position="146"/>
        <end position="250"/>
    </location>
</feature>
<evidence type="ECO:0000256" key="1">
    <source>
        <dbReference type="ARBA" id="ARBA00010955"/>
    </source>
</evidence>
<dbReference type="AlphaFoldDB" id="A0A4Z2B117"/>
<evidence type="ECO:0000256" key="3">
    <source>
        <dbReference type="SAM" id="MobiDB-lite"/>
    </source>
</evidence>
<protein>
    <recommendedName>
        <fullName evidence="4">IRS-type PTB domain-containing protein</fullName>
    </recommendedName>
</protein>
<dbReference type="EMBL" id="SWLE01000021">
    <property type="protein sequence ID" value="TNM85489.1"/>
    <property type="molecule type" value="Genomic_DNA"/>
</dbReference>
<dbReference type="GO" id="GO:0007265">
    <property type="term" value="P:Ras protein signal transduction"/>
    <property type="evidence" value="ECO:0007669"/>
    <property type="project" value="TreeGrafter"/>
</dbReference>
<evidence type="ECO:0000313" key="6">
    <source>
        <dbReference type="Proteomes" id="UP000516260"/>
    </source>
</evidence>
<proteinExistence type="inferred from homology"/>
<dbReference type="PANTHER" id="PTHR21258">
    <property type="entry name" value="DOCKING PROTEIN RELATED"/>
    <property type="match status" value="1"/>
</dbReference>
<evidence type="ECO:0000313" key="5">
    <source>
        <dbReference type="EMBL" id="TNM85489.1"/>
    </source>
</evidence>
<dbReference type="InterPro" id="IPR001849">
    <property type="entry name" value="PH_domain"/>
</dbReference>
<gene>
    <name evidence="5" type="ORF">fugu_007760</name>
</gene>
<dbReference type="SMART" id="SM00310">
    <property type="entry name" value="PTBI"/>
    <property type="match status" value="1"/>
</dbReference>
<dbReference type="PROSITE" id="PS51064">
    <property type="entry name" value="IRS_PTB"/>
    <property type="match status" value="1"/>
</dbReference>
<keyword evidence="6" id="KW-1185">Reference proteome</keyword>
<dbReference type="InterPro" id="IPR002404">
    <property type="entry name" value="IRS_PTB"/>
</dbReference>
<name>A0A4Z2B117_9TELE</name>
<dbReference type="PANTHER" id="PTHR21258:SF46">
    <property type="entry name" value="DOCKING PROTEIN 1"/>
    <property type="match status" value="1"/>
</dbReference>
<dbReference type="InterPro" id="IPR037751">
    <property type="entry name" value="Dok1/2/3_PTB"/>
</dbReference>
<dbReference type="SMART" id="SM00233">
    <property type="entry name" value="PH"/>
    <property type="match status" value="1"/>
</dbReference>
<feature type="region of interest" description="Disordered" evidence="3">
    <location>
        <begin position="244"/>
        <end position="264"/>
    </location>
</feature>
<dbReference type="GO" id="GO:0007169">
    <property type="term" value="P:cell surface receptor protein tyrosine kinase signaling pathway"/>
    <property type="evidence" value="ECO:0007669"/>
    <property type="project" value="TreeGrafter"/>
</dbReference>
<dbReference type="InterPro" id="IPR050996">
    <property type="entry name" value="Docking_Protein_DOK"/>
</dbReference>
<dbReference type="Proteomes" id="UP000516260">
    <property type="component" value="Chromosome 8"/>
</dbReference>
<evidence type="ECO:0000259" key="4">
    <source>
        <dbReference type="PROSITE" id="PS51064"/>
    </source>
</evidence>
<dbReference type="GO" id="GO:0005737">
    <property type="term" value="C:cytoplasm"/>
    <property type="evidence" value="ECO:0007669"/>
    <property type="project" value="TreeGrafter"/>
</dbReference>
<dbReference type="SUPFAM" id="SSF50729">
    <property type="entry name" value="PH domain-like"/>
    <property type="match status" value="2"/>
</dbReference>
<comment type="caution">
    <text evidence="5">The sequence shown here is derived from an EMBL/GenBank/DDBJ whole genome shotgun (WGS) entry which is preliminary data.</text>
</comment>
<accession>A0A4Z2B117</accession>
<organism evidence="5 6">
    <name type="scientific">Takifugu bimaculatus</name>
    <dbReference type="NCBI Taxonomy" id="433685"/>
    <lineage>
        <taxon>Eukaryota</taxon>
        <taxon>Metazoa</taxon>
        <taxon>Chordata</taxon>
        <taxon>Craniata</taxon>
        <taxon>Vertebrata</taxon>
        <taxon>Euteleostomi</taxon>
        <taxon>Actinopterygii</taxon>
        <taxon>Neopterygii</taxon>
        <taxon>Teleostei</taxon>
        <taxon>Neoteleostei</taxon>
        <taxon>Acanthomorphata</taxon>
        <taxon>Eupercaria</taxon>
        <taxon>Tetraodontiformes</taxon>
        <taxon>Tetradontoidea</taxon>
        <taxon>Tetraodontidae</taxon>
        <taxon>Takifugu</taxon>
    </lineage>
</organism>
<dbReference type="Pfam" id="PF02174">
    <property type="entry name" value="IRS"/>
    <property type="match status" value="1"/>
</dbReference>
<dbReference type="GO" id="GO:0043410">
    <property type="term" value="P:positive regulation of MAPK cascade"/>
    <property type="evidence" value="ECO:0007669"/>
    <property type="project" value="TreeGrafter"/>
</dbReference>
<reference evidence="5 6" key="1">
    <citation type="submission" date="2019-04" db="EMBL/GenBank/DDBJ databases">
        <title>The sequence and de novo assembly of Takifugu bimaculatus genome using PacBio and Hi-C technologies.</title>
        <authorList>
            <person name="Xu P."/>
            <person name="Liu B."/>
            <person name="Zhou Z."/>
        </authorList>
    </citation>
    <scope>NUCLEOTIDE SEQUENCE [LARGE SCALE GENOMIC DNA]</scope>
    <source>
        <strain evidence="5">TB-2018</strain>
        <tissue evidence="5">Muscle</tissue>
    </source>
</reference>
<dbReference type="InterPro" id="IPR011993">
    <property type="entry name" value="PH-like_dom_sf"/>
</dbReference>
<feature type="compositionally biased region" description="Polar residues" evidence="3">
    <location>
        <begin position="244"/>
        <end position="260"/>
    </location>
</feature>
<comment type="similarity">
    <text evidence="1">Belongs to the DOK family. Type A subfamily.</text>
</comment>
<keyword evidence="2" id="KW-0597">Phosphoprotein</keyword>
<dbReference type="Gene3D" id="2.30.29.30">
    <property type="entry name" value="Pleckstrin-homology domain (PH domain)/Phosphotyrosine-binding domain (PTB)"/>
    <property type="match status" value="2"/>
</dbReference>
<dbReference type="CDD" id="cd01203">
    <property type="entry name" value="PTB_DOK1_DOK2_DOK3"/>
    <property type="match status" value="1"/>
</dbReference>
<evidence type="ECO:0000256" key="2">
    <source>
        <dbReference type="ARBA" id="ARBA00022553"/>
    </source>
</evidence>